<evidence type="ECO:0000256" key="4">
    <source>
        <dbReference type="ARBA" id="ARBA00022989"/>
    </source>
</evidence>
<keyword evidence="4 6" id="KW-1133">Transmembrane helix</keyword>
<evidence type="ECO:0000313" key="10">
    <source>
        <dbReference type="Proteomes" id="UP000626092"/>
    </source>
</evidence>
<proteinExistence type="predicted"/>
<gene>
    <name evidence="9" type="ORF">RHSIM_Rhsim05G0021500</name>
</gene>
<keyword evidence="10" id="KW-1185">Reference proteome</keyword>
<sequence length="201" mass="22897">MGLLVLFVPFSSSSAIADRNHVDWDWLDNLKTNFTCQRQGNLGGVTIQVLASIAHVYTDEIGPSNRYYLFLTLVLFLVDLVGFAIVFVLINSSIKTLKEAAETDGTAARDLGKMRLLRNFNGCVLVFWQLKWLAWIYVSVVPEDDCGLEWLIVTVEETVAIGFYVGMFYLFRPQEQNEYFIVQDEETALATIRREFESDSD</sequence>
<keyword evidence="5 6" id="KW-0472">Membrane</keyword>
<evidence type="ECO:0000256" key="5">
    <source>
        <dbReference type="ARBA" id="ARBA00023136"/>
    </source>
</evidence>
<feature type="chain" id="PRO_5032995339" description="GOST seven transmembrane domain-containing protein" evidence="7">
    <location>
        <begin position="18"/>
        <end position="201"/>
    </location>
</feature>
<reference evidence="9" key="1">
    <citation type="submission" date="2019-11" db="EMBL/GenBank/DDBJ databases">
        <authorList>
            <person name="Liu Y."/>
            <person name="Hou J."/>
            <person name="Li T.-Q."/>
            <person name="Guan C.-H."/>
            <person name="Wu X."/>
            <person name="Wu H.-Z."/>
            <person name="Ling F."/>
            <person name="Zhang R."/>
            <person name="Shi X.-G."/>
            <person name="Ren J.-P."/>
            <person name="Chen E.-F."/>
            <person name="Sun J.-M."/>
        </authorList>
    </citation>
    <scope>NUCLEOTIDE SEQUENCE</scope>
    <source>
        <strain evidence="9">Adult_tree_wgs_1</strain>
        <tissue evidence="9">Leaves</tissue>
    </source>
</reference>
<accession>A0A834H295</accession>
<feature type="domain" description="GOST seven transmembrane" evidence="8">
    <location>
        <begin position="46"/>
        <end position="177"/>
    </location>
</feature>
<evidence type="ECO:0000256" key="3">
    <source>
        <dbReference type="ARBA" id="ARBA00022729"/>
    </source>
</evidence>
<dbReference type="GO" id="GO:0016020">
    <property type="term" value="C:membrane"/>
    <property type="evidence" value="ECO:0007669"/>
    <property type="project" value="UniProtKB-SubCell"/>
</dbReference>
<dbReference type="AlphaFoldDB" id="A0A834H295"/>
<dbReference type="GO" id="GO:0005794">
    <property type="term" value="C:Golgi apparatus"/>
    <property type="evidence" value="ECO:0007669"/>
    <property type="project" value="TreeGrafter"/>
</dbReference>
<protein>
    <recommendedName>
        <fullName evidence="8">GOST seven transmembrane domain-containing protein</fullName>
    </recommendedName>
</protein>
<name>A0A834H295_RHOSS</name>
<keyword evidence="3 7" id="KW-0732">Signal</keyword>
<evidence type="ECO:0000256" key="1">
    <source>
        <dbReference type="ARBA" id="ARBA00004141"/>
    </source>
</evidence>
<feature type="signal peptide" evidence="7">
    <location>
        <begin position="1"/>
        <end position="17"/>
    </location>
</feature>
<dbReference type="EMBL" id="WJXA01000005">
    <property type="protein sequence ID" value="KAF7143481.1"/>
    <property type="molecule type" value="Genomic_DNA"/>
</dbReference>
<dbReference type="Proteomes" id="UP000626092">
    <property type="component" value="Unassembled WGS sequence"/>
</dbReference>
<organism evidence="9 10">
    <name type="scientific">Rhododendron simsii</name>
    <name type="common">Sims's rhododendron</name>
    <dbReference type="NCBI Taxonomy" id="118357"/>
    <lineage>
        <taxon>Eukaryota</taxon>
        <taxon>Viridiplantae</taxon>
        <taxon>Streptophyta</taxon>
        <taxon>Embryophyta</taxon>
        <taxon>Tracheophyta</taxon>
        <taxon>Spermatophyta</taxon>
        <taxon>Magnoliopsida</taxon>
        <taxon>eudicotyledons</taxon>
        <taxon>Gunneridae</taxon>
        <taxon>Pentapetalae</taxon>
        <taxon>asterids</taxon>
        <taxon>Ericales</taxon>
        <taxon>Ericaceae</taxon>
        <taxon>Ericoideae</taxon>
        <taxon>Rhodoreae</taxon>
        <taxon>Rhododendron</taxon>
    </lineage>
</organism>
<feature type="transmembrane region" description="Helical" evidence="6">
    <location>
        <begin position="119"/>
        <end position="138"/>
    </location>
</feature>
<dbReference type="InterPro" id="IPR053937">
    <property type="entry name" value="GOST_TM"/>
</dbReference>
<dbReference type="OrthoDB" id="1723238at2759"/>
<evidence type="ECO:0000259" key="8">
    <source>
        <dbReference type="Pfam" id="PF06814"/>
    </source>
</evidence>
<evidence type="ECO:0000256" key="2">
    <source>
        <dbReference type="ARBA" id="ARBA00022692"/>
    </source>
</evidence>
<comment type="caution">
    <text evidence="9">The sequence shown here is derived from an EMBL/GenBank/DDBJ whole genome shotgun (WGS) entry which is preliminary data.</text>
</comment>
<evidence type="ECO:0000256" key="7">
    <source>
        <dbReference type="SAM" id="SignalP"/>
    </source>
</evidence>
<comment type="subcellular location">
    <subcellularLocation>
        <location evidence="1">Membrane</location>
        <topology evidence="1">Multi-pass membrane protein</topology>
    </subcellularLocation>
</comment>
<keyword evidence="2 6" id="KW-0812">Transmembrane</keyword>
<dbReference type="PANTHER" id="PTHR21229">
    <property type="entry name" value="LUNG SEVEN TRANSMEMBRANE RECEPTOR"/>
    <property type="match status" value="1"/>
</dbReference>
<evidence type="ECO:0000256" key="6">
    <source>
        <dbReference type="SAM" id="Phobius"/>
    </source>
</evidence>
<feature type="transmembrane region" description="Helical" evidence="6">
    <location>
        <begin position="67"/>
        <end position="90"/>
    </location>
</feature>
<dbReference type="PANTHER" id="PTHR21229:SF2">
    <property type="entry name" value="RE59932P"/>
    <property type="match status" value="1"/>
</dbReference>
<dbReference type="Pfam" id="PF06814">
    <property type="entry name" value="GOST_TM"/>
    <property type="match status" value="1"/>
</dbReference>
<feature type="transmembrane region" description="Helical" evidence="6">
    <location>
        <begin position="150"/>
        <end position="171"/>
    </location>
</feature>
<evidence type="ECO:0000313" key="9">
    <source>
        <dbReference type="EMBL" id="KAF7143481.1"/>
    </source>
</evidence>
<dbReference type="InterPro" id="IPR009637">
    <property type="entry name" value="GPR107/GPR108-like"/>
</dbReference>